<dbReference type="PATRIC" id="fig|999406.3.peg.2629"/>
<reference evidence="1" key="1">
    <citation type="submission" date="2013-01" db="EMBL/GenBank/DDBJ databases">
        <title>The Genome Sequence of Clostridium clostridioforme 90A6.</title>
        <authorList>
            <consortium name="The Broad Institute Genome Sequencing Platform"/>
            <person name="Earl A."/>
            <person name="Ward D."/>
            <person name="Feldgarden M."/>
            <person name="Gevers D."/>
            <person name="Courvalin P."/>
            <person name="Lambert T."/>
            <person name="Walker B."/>
            <person name="Young S.K."/>
            <person name="Zeng Q."/>
            <person name="Gargeya S."/>
            <person name="Fitzgerald M."/>
            <person name="Haas B."/>
            <person name="Abouelleil A."/>
            <person name="Alvarado L."/>
            <person name="Arachchi H.M."/>
            <person name="Berlin A.M."/>
            <person name="Chapman S.B."/>
            <person name="Dewar J."/>
            <person name="Goldberg J."/>
            <person name="Griggs A."/>
            <person name="Gujja S."/>
            <person name="Hansen M."/>
            <person name="Howarth C."/>
            <person name="Imamovic A."/>
            <person name="Larimer J."/>
            <person name="McCowan C."/>
            <person name="Murphy C."/>
            <person name="Neiman D."/>
            <person name="Pearson M."/>
            <person name="Priest M."/>
            <person name="Roberts A."/>
            <person name="Saif S."/>
            <person name="Shea T."/>
            <person name="Sisk P."/>
            <person name="Sykes S."/>
            <person name="Wortman J."/>
            <person name="Nusbaum C."/>
            <person name="Birren B."/>
        </authorList>
    </citation>
    <scope>NUCLEOTIDE SEQUENCE [LARGE SCALE GENOMIC DNA]</scope>
    <source>
        <strain evidence="1">90A6</strain>
    </source>
</reference>
<dbReference type="EMBL" id="AGYL01000019">
    <property type="protein sequence ID" value="ENZ64515.1"/>
    <property type="molecule type" value="Genomic_DNA"/>
</dbReference>
<protein>
    <submittedName>
        <fullName evidence="1">Uncharacterized protein</fullName>
    </submittedName>
</protein>
<comment type="caution">
    <text evidence="1">The sequence shown here is derived from an EMBL/GenBank/DDBJ whole genome shotgun (WGS) entry which is preliminary data.</text>
</comment>
<proteinExistence type="predicted"/>
<sequence length="247" mass="28783">MANRLRNPKKDNQRLWYIYHGMKTRCLNSNCRRYKDYGGRGIKVCEEWLNGFDNFADWAKQNGYIDGLTIERKNVDGNYEPENCKWITLEQQARNKRETIRVVYGGEEKPLISWCEELGLSYDTMHDRIMKRKWTIEKAFETPSQQDNSLLGMCKKHNINPYTVHDRVHKFGWSLEEALNTPSLGRGANSKSYHPNQFGIATCAVCGKEFLRNSGKQIYCGDKCRGISKRTSYRRTGLVFDARRTTA</sequence>
<dbReference type="HOGENOM" id="CLU_1123029_0_0_9"/>
<gene>
    <name evidence="1" type="ORF">HMPREF1083_02437</name>
</gene>
<evidence type="ECO:0000313" key="2">
    <source>
        <dbReference type="Proteomes" id="UP000013180"/>
    </source>
</evidence>
<dbReference type="Proteomes" id="UP000013180">
    <property type="component" value="Unassembled WGS sequence"/>
</dbReference>
<keyword evidence="2" id="KW-1185">Reference proteome</keyword>
<accession>R0BJF6</accession>
<evidence type="ECO:0000313" key="1">
    <source>
        <dbReference type="EMBL" id="ENZ64515.1"/>
    </source>
</evidence>
<organism evidence="1 2">
    <name type="scientific">[Clostridium] clostridioforme 90A6</name>
    <dbReference type="NCBI Taxonomy" id="999406"/>
    <lineage>
        <taxon>Bacteria</taxon>
        <taxon>Bacillati</taxon>
        <taxon>Bacillota</taxon>
        <taxon>Clostridia</taxon>
        <taxon>Lachnospirales</taxon>
        <taxon>Lachnospiraceae</taxon>
        <taxon>Enterocloster</taxon>
    </lineage>
</organism>
<name>R0BJF6_9FIRM</name>
<dbReference type="AlphaFoldDB" id="R0BJF6"/>
<dbReference type="RefSeq" id="WP_002586493.1">
    <property type="nucleotide sequence ID" value="NZ_KB851034.1"/>
</dbReference>